<dbReference type="GO" id="GO:0005737">
    <property type="term" value="C:cytoplasm"/>
    <property type="evidence" value="ECO:0007669"/>
    <property type="project" value="TreeGrafter"/>
</dbReference>
<keyword evidence="3" id="KW-1185">Reference proteome</keyword>
<dbReference type="Gene3D" id="1.10.150.50">
    <property type="entry name" value="Transcription Factor, Ets-1"/>
    <property type="match status" value="1"/>
</dbReference>
<evidence type="ECO:0000259" key="1">
    <source>
        <dbReference type="PROSITE" id="PS50105"/>
    </source>
</evidence>
<organism evidence="2 3">
    <name type="scientific">Bambusicola thoracicus</name>
    <name type="common">Chinese bamboo-partridge</name>
    <name type="synonym">Perdix thoracica</name>
    <dbReference type="NCBI Taxonomy" id="9083"/>
    <lineage>
        <taxon>Eukaryota</taxon>
        <taxon>Metazoa</taxon>
        <taxon>Chordata</taxon>
        <taxon>Craniata</taxon>
        <taxon>Vertebrata</taxon>
        <taxon>Euteleostomi</taxon>
        <taxon>Archelosauria</taxon>
        <taxon>Archosauria</taxon>
        <taxon>Dinosauria</taxon>
        <taxon>Saurischia</taxon>
        <taxon>Theropoda</taxon>
        <taxon>Coelurosauria</taxon>
        <taxon>Aves</taxon>
        <taxon>Neognathae</taxon>
        <taxon>Galloanserae</taxon>
        <taxon>Galliformes</taxon>
        <taxon>Phasianidae</taxon>
        <taxon>Perdicinae</taxon>
        <taxon>Bambusicola</taxon>
    </lineage>
</organism>
<dbReference type="Proteomes" id="UP000237246">
    <property type="component" value="Unassembled WGS sequence"/>
</dbReference>
<dbReference type="InterPro" id="IPR013761">
    <property type="entry name" value="SAM/pointed_sf"/>
</dbReference>
<dbReference type="SUPFAM" id="SSF47769">
    <property type="entry name" value="SAM/Pointed domain"/>
    <property type="match status" value="1"/>
</dbReference>
<dbReference type="SMART" id="SM00454">
    <property type="entry name" value="SAM"/>
    <property type="match status" value="1"/>
</dbReference>
<accession>A0A2P4SLT1</accession>
<sequence>MTVRANIRNEAAIMSSTGSDADIEEFLVNINLGQYLPNFKEHGYNVVTDCVGINNSALQQMGVLPTGHRRRILKQLDTALSKMQGNSLPRDNLKLKELKGLEKKQYSFSDEDSPVSHLNVDESGMIPATSLVQLPNKAYIGKERFRLGEQYLLEANDESFTNSDFPSLYQSSDSVLKTVSGSMKMSTESNTLLEKAAAYQTDEHLADCVAFCDPLSLAHSYETKYKENKHQMFAVEEDLCESEPCSPFVKFKGEMIDNDLYDSCTQNCVKVFPRTSRSFILRHRPVPEIPESSKVDTSSR</sequence>
<protein>
    <recommendedName>
        <fullName evidence="1">SAM domain-containing protein</fullName>
    </recommendedName>
</protein>
<dbReference type="InterPro" id="IPR001660">
    <property type="entry name" value="SAM"/>
</dbReference>
<comment type="caution">
    <text evidence="2">The sequence shown here is derived from an EMBL/GenBank/DDBJ whole genome shotgun (WGS) entry which is preliminary data.</text>
</comment>
<feature type="domain" description="SAM" evidence="1">
    <location>
        <begin position="18"/>
        <end position="82"/>
    </location>
</feature>
<dbReference type="PANTHER" id="PTHR45899">
    <property type="entry name" value="RHO GTPASE ACTIVATING PROTEIN AT 15B, ISOFORM C"/>
    <property type="match status" value="1"/>
</dbReference>
<reference evidence="2 3" key="1">
    <citation type="submission" date="2018-01" db="EMBL/GenBank/DDBJ databases">
        <title>Comparison of the Chinese Bamboo Partridge and Red Junglefowl genome sequences highlights the importance of demography in genome evolution.</title>
        <authorList>
            <person name="Tiley G.P."/>
            <person name="Kimball R.T."/>
            <person name="Braun E.L."/>
            <person name="Burleigh J.G."/>
        </authorList>
    </citation>
    <scope>NUCLEOTIDE SEQUENCE [LARGE SCALE GENOMIC DNA]</scope>
    <source>
        <strain evidence="2">RTK389</strain>
        <tissue evidence="2">Blood</tissue>
    </source>
</reference>
<dbReference type="Pfam" id="PF07647">
    <property type="entry name" value="SAM_2"/>
    <property type="match status" value="1"/>
</dbReference>
<dbReference type="OrthoDB" id="29546at2759"/>
<dbReference type="AlphaFoldDB" id="A0A2P4SLT1"/>
<dbReference type="InterPro" id="IPR052227">
    <property type="entry name" value="Arf-Rho-GAP_ANK-PH_domain"/>
</dbReference>
<evidence type="ECO:0000313" key="2">
    <source>
        <dbReference type="EMBL" id="POI25076.1"/>
    </source>
</evidence>
<dbReference type="CDD" id="cd09490">
    <property type="entry name" value="SAM_Arap1_2_3"/>
    <property type="match status" value="1"/>
</dbReference>
<name>A0A2P4SLT1_BAMTH</name>
<dbReference type="EMBL" id="PPHD01036610">
    <property type="protein sequence ID" value="POI25076.1"/>
    <property type="molecule type" value="Genomic_DNA"/>
</dbReference>
<proteinExistence type="predicted"/>
<dbReference type="GO" id="GO:0005547">
    <property type="term" value="F:phosphatidylinositol-3,4,5-trisphosphate binding"/>
    <property type="evidence" value="ECO:0007669"/>
    <property type="project" value="TreeGrafter"/>
</dbReference>
<dbReference type="PROSITE" id="PS50105">
    <property type="entry name" value="SAM_DOMAIN"/>
    <property type="match status" value="1"/>
</dbReference>
<gene>
    <name evidence="2" type="ORF">CIB84_011173</name>
</gene>
<dbReference type="GO" id="GO:0005096">
    <property type="term" value="F:GTPase activator activity"/>
    <property type="evidence" value="ECO:0007669"/>
    <property type="project" value="TreeGrafter"/>
</dbReference>
<evidence type="ECO:0000313" key="3">
    <source>
        <dbReference type="Proteomes" id="UP000237246"/>
    </source>
</evidence>
<dbReference type="PANTHER" id="PTHR45899:SF1">
    <property type="entry name" value="ARF-GAP WITH RHO-GAP DOMAIN, ANK REPEAT AND PH DOMAIN-CONTAINING PROTEIN 2"/>
    <property type="match status" value="1"/>
</dbReference>